<protein>
    <submittedName>
        <fullName evidence="3">Uncharacterized protein</fullName>
    </submittedName>
</protein>
<feature type="compositionally biased region" description="Basic and acidic residues" evidence="1">
    <location>
        <begin position="348"/>
        <end position="369"/>
    </location>
</feature>
<feature type="region of interest" description="Disordered" evidence="1">
    <location>
        <begin position="219"/>
        <end position="266"/>
    </location>
</feature>
<sequence length="467" mass="53275">MGLTCLRVLALITVVYLLQCDVEARAKEVDVNQKNYSKDGRKNTRNVQQARYDSATNAREVQLKMLQNMVRGKREGNSKFPEMFVGEVASSTVGSSTEDASMMWNTGEVLEDFSGSSSAQSESPVTMRNADACYEGTEAVVTIKKETPAANKKDLSLLLYDNDKINMNRMLRDRNVDYGLLYNDETDNKVNRLVKRDNTPDNVSANDDEEFCIEEGDEEAAKNKNKMAVPRNQRRSNYEEEEPIESGAGKRGWAMPRGGKKVPGYDEMMKPVERTRRMSKRILPGDVDAQPGYDGAKGKRNRVRAGRQSRLPSMEGKYLSYGDEESKMKAGKKIAVYPRAENKYPKYEDGERVQGGRKVVEQKPMESKGKAMNNKPYGYSNMEEPNKTIMKRIPKKVKNNKNFNYKPFREVKEEQMMKSMVQVKETNSNEKDNNVREKTIYIRLNPERRGTGFRPETNAMQEILKTI</sequence>
<feature type="region of interest" description="Disordered" evidence="1">
    <location>
        <begin position="284"/>
        <end position="310"/>
    </location>
</feature>
<feature type="signal peptide" evidence="2">
    <location>
        <begin position="1"/>
        <end position="26"/>
    </location>
</feature>
<feature type="compositionally biased region" description="Basic residues" evidence="1">
    <location>
        <begin position="298"/>
        <end position="307"/>
    </location>
</feature>
<dbReference type="EMBL" id="GEDC01003138">
    <property type="protein sequence ID" value="JAS34160.1"/>
    <property type="molecule type" value="Transcribed_RNA"/>
</dbReference>
<proteinExistence type="predicted"/>
<keyword evidence="2" id="KW-0732">Signal</keyword>
<feature type="region of interest" description="Disordered" evidence="1">
    <location>
        <begin position="348"/>
        <end position="383"/>
    </location>
</feature>
<name>A0A1B6E8A0_9HEMI</name>
<reference evidence="3" key="1">
    <citation type="submission" date="2015-12" db="EMBL/GenBank/DDBJ databases">
        <title>De novo transcriptome assembly of four potential Pierce s Disease insect vectors from Arizona vineyards.</title>
        <authorList>
            <person name="Tassone E.E."/>
        </authorList>
    </citation>
    <scope>NUCLEOTIDE SEQUENCE</scope>
</reference>
<gene>
    <name evidence="3" type="ORF">g.15028</name>
</gene>
<evidence type="ECO:0000313" key="3">
    <source>
        <dbReference type="EMBL" id="JAS34160.1"/>
    </source>
</evidence>
<accession>A0A1B6E8A0</accession>
<evidence type="ECO:0000256" key="1">
    <source>
        <dbReference type="SAM" id="MobiDB-lite"/>
    </source>
</evidence>
<feature type="chain" id="PRO_5008581887" evidence="2">
    <location>
        <begin position="27"/>
        <end position="467"/>
    </location>
</feature>
<evidence type="ECO:0000256" key="2">
    <source>
        <dbReference type="SAM" id="SignalP"/>
    </source>
</evidence>
<organism evidence="3">
    <name type="scientific">Clastoptera arizonana</name>
    <name type="common">Arizona spittle bug</name>
    <dbReference type="NCBI Taxonomy" id="38151"/>
    <lineage>
        <taxon>Eukaryota</taxon>
        <taxon>Metazoa</taxon>
        <taxon>Ecdysozoa</taxon>
        <taxon>Arthropoda</taxon>
        <taxon>Hexapoda</taxon>
        <taxon>Insecta</taxon>
        <taxon>Pterygota</taxon>
        <taxon>Neoptera</taxon>
        <taxon>Paraneoptera</taxon>
        <taxon>Hemiptera</taxon>
        <taxon>Auchenorrhyncha</taxon>
        <taxon>Cercopoidea</taxon>
        <taxon>Clastopteridae</taxon>
        <taxon>Clastoptera</taxon>
    </lineage>
</organism>
<dbReference type="AlphaFoldDB" id="A0A1B6E8A0"/>